<dbReference type="KEGG" id="ela:UCREL1_4942"/>
<dbReference type="PANTHER" id="PTHR11552">
    <property type="entry name" value="GLUCOSE-METHANOL-CHOLINE GMC OXIDOREDUCTASE"/>
    <property type="match status" value="1"/>
</dbReference>
<evidence type="ECO:0000313" key="3">
    <source>
        <dbReference type="EMBL" id="EMR68043.1"/>
    </source>
</evidence>
<dbReference type="Gene3D" id="3.50.50.60">
    <property type="entry name" value="FAD/NAD(P)-binding domain"/>
    <property type="match status" value="2"/>
</dbReference>
<protein>
    <submittedName>
        <fullName evidence="3">Putative glucose dehydrogenase protein</fullName>
    </submittedName>
</protein>
<dbReference type="InterPro" id="IPR012132">
    <property type="entry name" value="GMC_OxRdtase"/>
</dbReference>
<organism evidence="3 4">
    <name type="scientific">Eutypa lata (strain UCR-EL1)</name>
    <name type="common">Grapevine dieback disease fungus</name>
    <name type="synonym">Eutypa armeniacae</name>
    <dbReference type="NCBI Taxonomy" id="1287681"/>
    <lineage>
        <taxon>Eukaryota</taxon>
        <taxon>Fungi</taxon>
        <taxon>Dikarya</taxon>
        <taxon>Ascomycota</taxon>
        <taxon>Pezizomycotina</taxon>
        <taxon>Sordariomycetes</taxon>
        <taxon>Xylariomycetidae</taxon>
        <taxon>Xylariales</taxon>
        <taxon>Diatrypaceae</taxon>
        <taxon>Eutypa</taxon>
    </lineage>
</organism>
<dbReference type="OrthoDB" id="269227at2759"/>
<dbReference type="AlphaFoldDB" id="M7SU29"/>
<dbReference type="EMBL" id="KB706313">
    <property type="protein sequence ID" value="EMR68043.1"/>
    <property type="molecule type" value="Genomic_DNA"/>
</dbReference>
<dbReference type="OMA" id="MLWDYIF"/>
<dbReference type="PROSITE" id="PS00624">
    <property type="entry name" value="GMC_OXRED_2"/>
    <property type="match status" value="1"/>
</dbReference>
<dbReference type="SUPFAM" id="SSF54373">
    <property type="entry name" value="FAD-linked reductases, C-terminal domain"/>
    <property type="match status" value="1"/>
</dbReference>
<gene>
    <name evidence="3" type="ORF">UCREL1_4942</name>
</gene>
<dbReference type="InterPro" id="IPR007867">
    <property type="entry name" value="GMC_OxRtase_C"/>
</dbReference>
<evidence type="ECO:0000259" key="2">
    <source>
        <dbReference type="PROSITE" id="PS00624"/>
    </source>
</evidence>
<feature type="domain" description="Glucose-methanol-choline oxidoreductase N-terminal" evidence="2">
    <location>
        <begin position="74"/>
        <end position="88"/>
    </location>
</feature>
<dbReference type="SUPFAM" id="SSF51905">
    <property type="entry name" value="FAD/NAD(P)-binding domain"/>
    <property type="match status" value="1"/>
</dbReference>
<evidence type="ECO:0000313" key="4">
    <source>
        <dbReference type="Proteomes" id="UP000012174"/>
    </source>
</evidence>
<dbReference type="Gene3D" id="3.30.560.10">
    <property type="entry name" value="Glucose Oxidase, domain 3"/>
    <property type="match status" value="1"/>
</dbReference>
<reference evidence="4" key="1">
    <citation type="journal article" date="2013" name="Genome Announc.">
        <title>Draft genome sequence of the grapevine dieback fungus Eutypa lata UCR-EL1.</title>
        <authorList>
            <person name="Blanco-Ulate B."/>
            <person name="Rolshausen P.E."/>
            <person name="Cantu D."/>
        </authorList>
    </citation>
    <scope>NUCLEOTIDE SEQUENCE [LARGE SCALE GENOMIC DNA]</scope>
    <source>
        <strain evidence="4">UCR-EL1</strain>
    </source>
</reference>
<dbReference type="InterPro" id="IPR000172">
    <property type="entry name" value="GMC_OxRdtase_N"/>
</dbReference>
<accession>M7SU29</accession>
<evidence type="ECO:0000256" key="1">
    <source>
        <dbReference type="ARBA" id="ARBA00010790"/>
    </source>
</evidence>
<dbReference type="Proteomes" id="UP000012174">
    <property type="component" value="Unassembled WGS sequence"/>
</dbReference>
<dbReference type="Pfam" id="PF00732">
    <property type="entry name" value="GMC_oxred_N"/>
    <property type="match status" value="1"/>
</dbReference>
<dbReference type="eggNOG" id="KOG1238">
    <property type="taxonomic scope" value="Eukaryota"/>
</dbReference>
<keyword evidence="4" id="KW-1185">Reference proteome</keyword>
<dbReference type="Pfam" id="PF05199">
    <property type="entry name" value="GMC_oxred_C"/>
    <property type="match status" value="1"/>
</dbReference>
<dbReference type="InterPro" id="IPR036188">
    <property type="entry name" value="FAD/NAD-bd_sf"/>
</dbReference>
<dbReference type="HOGENOM" id="CLU_002865_6_3_1"/>
<dbReference type="GO" id="GO:0016614">
    <property type="term" value="F:oxidoreductase activity, acting on CH-OH group of donors"/>
    <property type="evidence" value="ECO:0007669"/>
    <property type="project" value="InterPro"/>
</dbReference>
<sequence length="366" mass="38897">MGDPLGVGELQESKNNGRREISAAIYSLKNIAVLTDTLVEKVLIESNASELSAVGIKLANGTEIHGREIILSAGAIRSPQILMLSGVGPVDELTRANIPVLLDRPQVGKNLSDHGLFFHAWKLKDPSAGWAVASGNPVFNQPQFGWGGPMDFVVSSDIPKDGLKAAISEDEGCTPDPSHPLLNRRTLAEHIFMYAGDANGTIVTFVLVTLLPTSRGSVKLASADINDIPLIDPNFLGTAVDRYVAREALKIQIKFAGSNATVIGRDILDGEVGTPGSDRVLSVDSTDSDIDARLRAGIGTSYHPMGTLAMGSVVDTDLKVKGVENLRVVDTSIFPVPLTGHLQVATYAMAEQAADIICMTRTKPVQ</sequence>
<comment type="similarity">
    <text evidence="1">Belongs to the GMC oxidoreductase family.</text>
</comment>
<name>M7SU29_EUTLA</name>
<proteinExistence type="inferred from homology"/>
<dbReference type="PANTHER" id="PTHR11552:SF123">
    <property type="entry name" value="GMC OXIDOREDUCTASE (AFU_ORTHOLOGUE AFUA_2G01770)-RELATED"/>
    <property type="match status" value="1"/>
</dbReference>
<dbReference type="GO" id="GO:0050660">
    <property type="term" value="F:flavin adenine dinucleotide binding"/>
    <property type="evidence" value="ECO:0007669"/>
    <property type="project" value="InterPro"/>
</dbReference>